<dbReference type="EMBL" id="JAJTJA010000014">
    <property type="protein sequence ID" value="KAH8689876.1"/>
    <property type="molecule type" value="Genomic_DNA"/>
</dbReference>
<evidence type="ECO:0000256" key="1">
    <source>
        <dbReference type="ARBA" id="ARBA00004613"/>
    </source>
</evidence>
<keyword evidence="3" id="KW-0964">Secreted</keyword>
<sequence length="116" mass="11748">MQYTLLTIAFAIAATAMPGQKGQHGQVSIAEAQGQCPGGEIACCVNNEEINGDGILGNLLQKGALLQNVLGTQDSACAKTSLIENLNLLGFTVEGSDGPSCSSQTACCSGDGCKVL</sequence>
<evidence type="ECO:0000256" key="2">
    <source>
        <dbReference type="ARBA" id="ARBA00010446"/>
    </source>
</evidence>
<protein>
    <recommendedName>
        <fullName evidence="9">Hydrophobin</fullName>
    </recommendedName>
</protein>
<dbReference type="Proteomes" id="UP001201262">
    <property type="component" value="Unassembled WGS sequence"/>
</dbReference>
<evidence type="ECO:0000313" key="7">
    <source>
        <dbReference type="EMBL" id="KAH8689876.1"/>
    </source>
</evidence>
<dbReference type="GO" id="GO:0009277">
    <property type="term" value="C:fungal-type cell wall"/>
    <property type="evidence" value="ECO:0007669"/>
    <property type="project" value="InterPro"/>
</dbReference>
<proteinExistence type="inferred from homology"/>
<name>A0AAD4PUV6_9EURO</name>
<dbReference type="SMART" id="SM00075">
    <property type="entry name" value="HYDRO"/>
    <property type="match status" value="1"/>
</dbReference>
<dbReference type="PROSITE" id="PS00956">
    <property type="entry name" value="HYDROPHOBIN"/>
    <property type="match status" value="1"/>
</dbReference>
<comment type="caution">
    <text evidence="7">The sequence shown here is derived from an EMBL/GenBank/DDBJ whole genome shotgun (WGS) entry which is preliminary data.</text>
</comment>
<comment type="similarity">
    <text evidence="2">Belongs to the fungal hydrophobin family.</text>
</comment>
<accession>A0AAD4PUV6</accession>
<comment type="subcellular location">
    <subcellularLocation>
        <location evidence="1">Secreted</location>
    </subcellularLocation>
</comment>
<keyword evidence="5" id="KW-1015">Disulfide bond</keyword>
<keyword evidence="4 6" id="KW-0732">Signal</keyword>
<organism evidence="7 8">
    <name type="scientific">Talaromyces proteolyticus</name>
    <dbReference type="NCBI Taxonomy" id="1131652"/>
    <lineage>
        <taxon>Eukaryota</taxon>
        <taxon>Fungi</taxon>
        <taxon>Dikarya</taxon>
        <taxon>Ascomycota</taxon>
        <taxon>Pezizomycotina</taxon>
        <taxon>Eurotiomycetes</taxon>
        <taxon>Eurotiomycetidae</taxon>
        <taxon>Eurotiales</taxon>
        <taxon>Trichocomaceae</taxon>
        <taxon>Talaromyces</taxon>
        <taxon>Talaromyces sect. Bacilispori</taxon>
    </lineage>
</organism>
<reference evidence="7" key="1">
    <citation type="submission" date="2021-12" db="EMBL/GenBank/DDBJ databases">
        <title>Convergent genome expansion in fungi linked to evolution of root-endophyte symbiosis.</title>
        <authorList>
            <consortium name="DOE Joint Genome Institute"/>
            <person name="Ke Y.-H."/>
            <person name="Bonito G."/>
            <person name="Liao H.-L."/>
            <person name="Looney B."/>
            <person name="Rojas-Flechas A."/>
            <person name="Nash J."/>
            <person name="Hameed K."/>
            <person name="Schadt C."/>
            <person name="Martin F."/>
            <person name="Crous P.W."/>
            <person name="Miettinen O."/>
            <person name="Magnuson J.K."/>
            <person name="Labbe J."/>
            <person name="Jacobson D."/>
            <person name="Doktycz M.J."/>
            <person name="Veneault-Fourrey C."/>
            <person name="Kuo A."/>
            <person name="Mondo S."/>
            <person name="Calhoun S."/>
            <person name="Riley R."/>
            <person name="Ohm R."/>
            <person name="LaButti K."/>
            <person name="Andreopoulos B."/>
            <person name="Pangilinan J."/>
            <person name="Nolan M."/>
            <person name="Tritt A."/>
            <person name="Clum A."/>
            <person name="Lipzen A."/>
            <person name="Daum C."/>
            <person name="Barry K."/>
            <person name="Grigoriev I.V."/>
            <person name="Vilgalys R."/>
        </authorList>
    </citation>
    <scope>NUCLEOTIDE SEQUENCE</scope>
    <source>
        <strain evidence="7">PMI_201</strain>
    </source>
</reference>
<dbReference type="AlphaFoldDB" id="A0AAD4PUV6"/>
<feature type="signal peptide" evidence="6">
    <location>
        <begin position="1"/>
        <end position="16"/>
    </location>
</feature>
<evidence type="ECO:0000313" key="8">
    <source>
        <dbReference type="Proteomes" id="UP001201262"/>
    </source>
</evidence>
<dbReference type="RefSeq" id="XP_046066159.1">
    <property type="nucleotide sequence ID" value="XM_046221187.1"/>
</dbReference>
<evidence type="ECO:0000256" key="6">
    <source>
        <dbReference type="SAM" id="SignalP"/>
    </source>
</evidence>
<evidence type="ECO:0000256" key="4">
    <source>
        <dbReference type="ARBA" id="ARBA00022729"/>
    </source>
</evidence>
<evidence type="ECO:0000256" key="3">
    <source>
        <dbReference type="ARBA" id="ARBA00022525"/>
    </source>
</evidence>
<feature type="chain" id="PRO_5042105614" description="Hydrophobin" evidence="6">
    <location>
        <begin position="17"/>
        <end position="116"/>
    </location>
</feature>
<dbReference type="InterPro" id="IPR001338">
    <property type="entry name" value="Class_I_Hydrophobin"/>
</dbReference>
<dbReference type="GeneID" id="70251474"/>
<evidence type="ECO:0000256" key="5">
    <source>
        <dbReference type="ARBA" id="ARBA00023157"/>
    </source>
</evidence>
<dbReference type="GO" id="GO:0005576">
    <property type="term" value="C:extracellular region"/>
    <property type="evidence" value="ECO:0007669"/>
    <property type="project" value="UniProtKB-SubCell"/>
</dbReference>
<dbReference type="GO" id="GO:0005199">
    <property type="term" value="F:structural constituent of cell wall"/>
    <property type="evidence" value="ECO:0007669"/>
    <property type="project" value="InterPro"/>
</dbReference>
<evidence type="ECO:0008006" key="9">
    <source>
        <dbReference type="Google" id="ProtNLM"/>
    </source>
</evidence>
<keyword evidence="8" id="KW-1185">Reference proteome</keyword>
<gene>
    <name evidence="7" type="ORF">BGW36DRAFT_432842</name>
</gene>
<dbReference type="InterPro" id="IPR019778">
    <property type="entry name" value="Class_I_Hydrophobin_CS"/>
</dbReference>